<keyword evidence="1" id="KW-0472">Membrane</keyword>
<keyword evidence="3" id="KW-1185">Reference proteome</keyword>
<accession>A0AAV6IBN8</accession>
<protein>
    <submittedName>
        <fullName evidence="2">Uncharacterized protein</fullName>
    </submittedName>
</protein>
<organism evidence="2 3">
    <name type="scientific">Rhododendron griersonianum</name>
    <dbReference type="NCBI Taxonomy" id="479676"/>
    <lineage>
        <taxon>Eukaryota</taxon>
        <taxon>Viridiplantae</taxon>
        <taxon>Streptophyta</taxon>
        <taxon>Embryophyta</taxon>
        <taxon>Tracheophyta</taxon>
        <taxon>Spermatophyta</taxon>
        <taxon>Magnoliopsida</taxon>
        <taxon>eudicotyledons</taxon>
        <taxon>Gunneridae</taxon>
        <taxon>Pentapetalae</taxon>
        <taxon>asterids</taxon>
        <taxon>Ericales</taxon>
        <taxon>Ericaceae</taxon>
        <taxon>Ericoideae</taxon>
        <taxon>Rhodoreae</taxon>
        <taxon>Rhododendron</taxon>
    </lineage>
</organism>
<sequence>MYSFIVSLLGVFEGLLIWVWILQYGSLCWQRIKSVGQADVHDGLGGIYRLYSLVKKAYDGNREMAMGCVPGGMATASSSSRCSVVLPVGAHEEEALLAGLWWMALGGCGL</sequence>
<reference evidence="2" key="1">
    <citation type="submission" date="2020-08" db="EMBL/GenBank/DDBJ databases">
        <title>Plant Genome Project.</title>
        <authorList>
            <person name="Zhang R.-G."/>
        </authorList>
    </citation>
    <scope>NUCLEOTIDE SEQUENCE</scope>
    <source>
        <strain evidence="2">WSP0</strain>
        <tissue evidence="2">Leaf</tissue>
    </source>
</reference>
<evidence type="ECO:0000256" key="1">
    <source>
        <dbReference type="SAM" id="Phobius"/>
    </source>
</evidence>
<comment type="caution">
    <text evidence="2">The sequence shown here is derived from an EMBL/GenBank/DDBJ whole genome shotgun (WGS) entry which is preliminary data.</text>
</comment>
<evidence type="ECO:0000313" key="3">
    <source>
        <dbReference type="Proteomes" id="UP000823749"/>
    </source>
</evidence>
<name>A0AAV6IBN8_9ERIC</name>
<dbReference type="EMBL" id="JACTNZ010000011">
    <property type="protein sequence ID" value="KAG5524444.1"/>
    <property type="molecule type" value="Genomic_DNA"/>
</dbReference>
<dbReference type="AlphaFoldDB" id="A0AAV6IBN8"/>
<keyword evidence="1" id="KW-1133">Transmembrane helix</keyword>
<keyword evidence="1" id="KW-0812">Transmembrane</keyword>
<gene>
    <name evidence="2" type="ORF">RHGRI_031188</name>
</gene>
<proteinExistence type="predicted"/>
<feature type="transmembrane region" description="Helical" evidence="1">
    <location>
        <begin position="6"/>
        <end position="24"/>
    </location>
</feature>
<evidence type="ECO:0000313" key="2">
    <source>
        <dbReference type="EMBL" id="KAG5524444.1"/>
    </source>
</evidence>
<dbReference type="Proteomes" id="UP000823749">
    <property type="component" value="Chromosome 11"/>
</dbReference>